<organism evidence="1 2">
    <name type="scientific">Dryococelus australis</name>
    <dbReference type="NCBI Taxonomy" id="614101"/>
    <lineage>
        <taxon>Eukaryota</taxon>
        <taxon>Metazoa</taxon>
        <taxon>Ecdysozoa</taxon>
        <taxon>Arthropoda</taxon>
        <taxon>Hexapoda</taxon>
        <taxon>Insecta</taxon>
        <taxon>Pterygota</taxon>
        <taxon>Neoptera</taxon>
        <taxon>Polyneoptera</taxon>
        <taxon>Phasmatodea</taxon>
        <taxon>Verophasmatodea</taxon>
        <taxon>Anareolatae</taxon>
        <taxon>Phasmatidae</taxon>
        <taxon>Eurycanthinae</taxon>
        <taxon>Dryococelus</taxon>
    </lineage>
</organism>
<name>A0ABQ9HPU9_9NEOP</name>
<dbReference type="Proteomes" id="UP001159363">
    <property type="component" value="Chromosome X"/>
</dbReference>
<dbReference type="EMBL" id="JARBHB010000004">
    <property type="protein sequence ID" value="KAJ8886131.1"/>
    <property type="molecule type" value="Genomic_DNA"/>
</dbReference>
<keyword evidence="2" id="KW-1185">Reference proteome</keyword>
<comment type="caution">
    <text evidence="1">The sequence shown here is derived from an EMBL/GenBank/DDBJ whole genome shotgun (WGS) entry which is preliminary data.</text>
</comment>
<proteinExistence type="predicted"/>
<accession>A0ABQ9HPU9</accession>
<sequence length="531" mass="59473">MNLPITAVLVAQYNNVFIHITSPPNERSEVEWNEFELKIKRGERGGAPECKGGGNRRYPRKLAYRRHHLSDSQVKKIWDQPCEERNQVRLGGRRLHHRGRFTQRSGLMIPGFYRNFIYRSQDFSFRAGGSPALEYHTISPMANRVRSPLGGGFLSEISRFSCPFIPKLLHTNLASPSLALKTSMLRETQIHSVSTDHYRNARAEKREISEKIQERPPPGIEPCLSWRSSCCTSPTPPLVHGLIRMRGWLDVAFPVRNSRDNERANPVHLWSCGDAARHFPEQSARARRFVTRTHVTRGSTIPFTFLHPLRPVSFRTLSAGSLPWQRIRRSLAACFVSCAMAGGNERARENPPTNGIVIPIRDKPVRLGTGETEIPEKTRRPVALPGTIPTCENMVTRLGIEPSSPWWEASMLTTQTSWYLRACPMSKVSTWQCRQTAKGLSGQCNLIGEALERTGKLVSVATATSEKTALASRIFGGRRLSPALARHLRALPASGPDNKAAVDVNVGGESSEEIWVALNIEVLRADECEAR</sequence>
<reference evidence="1 2" key="1">
    <citation type="submission" date="2023-02" db="EMBL/GenBank/DDBJ databases">
        <title>LHISI_Scaffold_Assembly.</title>
        <authorList>
            <person name="Stuart O.P."/>
            <person name="Cleave R."/>
            <person name="Magrath M.J.L."/>
            <person name="Mikheyev A.S."/>
        </authorList>
    </citation>
    <scope>NUCLEOTIDE SEQUENCE [LARGE SCALE GENOMIC DNA]</scope>
    <source>
        <strain evidence="1">Daus_M_001</strain>
        <tissue evidence="1">Leg muscle</tissue>
    </source>
</reference>
<evidence type="ECO:0000313" key="2">
    <source>
        <dbReference type="Proteomes" id="UP001159363"/>
    </source>
</evidence>
<gene>
    <name evidence="1" type="ORF">PR048_012340</name>
</gene>
<protein>
    <submittedName>
        <fullName evidence="1">Uncharacterized protein</fullName>
    </submittedName>
</protein>
<evidence type="ECO:0000313" key="1">
    <source>
        <dbReference type="EMBL" id="KAJ8886131.1"/>
    </source>
</evidence>